<dbReference type="Pfam" id="PF23261">
    <property type="entry name" value="zf-CCCH_11"/>
    <property type="match status" value="1"/>
</dbReference>
<gene>
    <name evidence="8" type="ORF">NMOB1V02_LOCUS7210</name>
</gene>
<keyword evidence="1 4" id="KW-0479">Metal-binding</keyword>
<evidence type="ECO:0000256" key="3">
    <source>
        <dbReference type="ARBA" id="ARBA00022833"/>
    </source>
</evidence>
<name>A0A7R9GG82_9CRUS</name>
<organism evidence="8">
    <name type="scientific">Notodromas monacha</name>
    <dbReference type="NCBI Taxonomy" id="399045"/>
    <lineage>
        <taxon>Eukaryota</taxon>
        <taxon>Metazoa</taxon>
        <taxon>Ecdysozoa</taxon>
        <taxon>Arthropoda</taxon>
        <taxon>Crustacea</taxon>
        <taxon>Oligostraca</taxon>
        <taxon>Ostracoda</taxon>
        <taxon>Podocopa</taxon>
        <taxon>Podocopida</taxon>
        <taxon>Cypridocopina</taxon>
        <taxon>Cypridoidea</taxon>
        <taxon>Cyprididae</taxon>
        <taxon>Notodromas</taxon>
    </lineage>
</organism>
<keyword evidence="5" id="KW-0175">Coiled coil</keyword>
<keyword evidence="2 4" id="KW-0863">Zinc-finger</keyword>
<feature type="compositionally biased region" description="Basic and acidic residues" evidence="6">
    <location>
        <begin position="397"/>
        <end position="407"/>
    </location>
</feature>
<dbReference type="Pfam" id="PF23035">
    <property type="entry name" value="zf-CCCH_UNK-like_4th"/>
    <property type="match status" value="1"/>
</dbReference>
<dbReference type="InterPro" id="IPR045234">
    <property type="entry name" value="Unkempt-like"/>
</dbReference>
<dbReference type="InterPro" id="IPR036855">
    <property type="entry name" value="Znf_CCCH_sf"/>
</dbReference>
<dbReference type="InterPro" id="IPR057295">
    <property type="entry name" value="UNK_Znf_4"/>
</dbReference>
<dbReference type="GO" id="GO:0008270">
    <property type="term" value="F:zinc ion binding"/>
    <property type="evidence" value="ECO:0007669"/>
    <property type="project" value="UniProtKB-KW"/>
</dbReference>
<dbReference type="AlphaFoldDB" id="A0A7R9GG82"/>
<dbReference type="OrthoDB" id="20534at2759"/>
<keyword evidence="9" id="KW-1185">Reference proteome</keyword>
<dbReference type="Proteomes" id="UP000678499">
    <property type="component" value="Unassembled WGS sequence"/>
</dbReference>
<feature type="zinc finger region" description="C3H1-type" evidence="4">
    <location>
        <begin position="150"/>
        <end position="176"/>
    </location>
</feature>
<evidence type="ECO:0000256" key="5">
    <source>
        <dbReference type="SAM" id="Coils"/>
    </source>
</evidence>
<dbReference type="EMBL" id="OA883717">
    <property type="protein sequence ID" value="CAD7279539.1"/>
    <property type="molecule type" value="Genomic_DNA"/>
</dbReference>
<evidence type="ECO:0000259" key="7">
    <source>
        <dbReference type="PROSITE" id="PS50103"/>
    </source>
</evidence>
<keyword evidence="3 4" id="KW-0862">Zinc</keyword>
<dbReference type="PANTHER" id="PTHR14493">
    <property type="entry name" value="UNKEMPT FAMILY MEMBER"/>
    <property type="match status" value="1"/>
</dbReference>
<dbReference type="EMBL" id="CAJPEX010001680">
    <property type="protein sequence ID" value="CAG0919691.1"/>
    <property type="molecule type" value="Genomic_DNA"/>
</dbReference>
<reference evidence="8" key="1">
    <citation type="submission" date="2020-11" db="EMBL/GenBank/DDBJ databases">
        <authorList>
            <person name="Tran Van P."/>
        </authorList>
    </citation>
    <scope>NUCLEOTIDE SEQUENCE</scope>
</reference>
<evidence type="ECO:0000256" key="1">
    <source>
        <dbReference type="ARBA" id="ARBA00022723"/>
    </source>
</evidence>
<dbReference type="PROSITE" id="PS50103">
    <property type="entry name" value="ZF_C3H1"/>
    <property type="match status" value="3"/>
</dbReference>
<evidence type="ECO:0000313" key="9">
    <source>
        <dbReference type="Proteomes" id="UP000678499"/>
    </source>
</evidence>
<dbReference type="SMART" id="SM00356">
    <property type="entry name" value="ZnF_C3H1"/>
    <property type="match status" value="3"/>
</dbReference>
<feature type="region of interest" description="Disordered" evidence="6">
    <location>
        <begin position="391"/>
        <end position="420"/>
    </location>
</feature>
<feature type="domain" description="C3H1-type" evidence="7">
    <location>
        <begin position="150"/>
        <end position="176"/>
    </location>
</feature>
<feature type="compositionally biased region" description="Low complexity" evidence="6">
    <location>
        <begin position="331"/>
        <end position="341"/>
    </location>
</feature>
<feature type="domain" description="C3H1-type" evidence="7">
    <location>
        <begin position="188"/>
        <end position="222"/>
    </location>
</feature>
<feature type="coiled-coil region" evidence="5">
    <location>
        <begin position="605"/>
        <end position="650"/>
    </location>
</feature>
<feature type="region of interest" description="Disordered" evidence="6">
    <location>
        <begin position="269"/>
        <end position="341"/>
    </location>
</feature>
<feature type="zinc finger region" description="C3H1-type" evidence="4">
    <location>
        <begin position="230"/>
        <end position="258"/>
    </location>
</feature>
<protein>
    <recommendedName>
        <fullName evidence="7">C3H1-type domain-containing protein</fullName>
    </recommendedName>
</protein>
<dbReference type="PANTHER" id="PTHR14493:SF50">
    <property type="entry name" value="RING FINGER PROTEIN UNKEMPT"/>
    <property type="match status" value="1"/>
</dbReference>
<dbReference type="InterPro" id="IPR000571">
    <property type="entry name" value="Znf_CCCH"/>
</dbReference>
<sequence length="711" mass="78145">MGLSITVLIFIVQNMTSRRGSVLMAMSVLRFIVSPVTLRDDTILGITKLAFVFTILIVGDTVSKTAHIVHLLMDLQIYGNPEDFNMKEKGYNLYFFRKPVFDIREMQANEKGEFLENGNGTLCGPNNLDKERNMMTDDPKWLDVSYVLSNYKTEICKKHPRQCRQGYACPYYHNNRVWDRRRCPTKFKYRSTPCPNVKSGDEWGDPSQCDAGDSCQYCHTRSEQQFHPEIYKSSRCYDIHTQAYCPRGVFCAFAHADKEVTLARDLKARGGNAPMDSNNDASTNGYLSSSLPNREPISGGLPSKKPGVPQAAPPGLVPRSNSIGHRATPVSSPAIRPSGGSSGIISLPTNFSESMVLPAKPFGDMDSNARHNGGVSSPDILAFPEVAMSSSYSKAPGSERGEREANRRRQLSAKEGSLFGGLESGGLEGMSYSGFLGRGSFSGSPFSQCTAFNPLDGITGQIDDMTVDDPFFGVSTHPLDLEADSIRPQGLSFPRGSAPMSIPTSASGLPYGLWSSESPVMGSGNHFGVSIGSPSVPPGFPRQSSINQVTTGKSNVQEQSPNSMRFGSLPTSMSGQYPPPSNTPLTQEQEIAKLREELHGNRTKMASWEGRIAQAREACNAWQKEVETTKETLKRERQAKEEALVKLYLQQKDMEQLAQNLGNQNESASLLNMLSAQDRLTVPELRVVQNLMIRELERISKRIQDAESGAN</sequence>
<evidence type="ECO:0000256" key="6">
    <source>
        <dbReference type="SAM" id="MobiDB-lite"/>
    </source>
</evidence>
<feature type="compositionally biased region" description="Polar residues" evidence="6">
    <location>
        <begin position="275"/>
        <end position="292"/>
    </location>
</feature>
<feature type="zinc finger region" description="C3H1-type" evidence="4">
    <location>
        <begin position="188"/>
        <end position="222"/>
    </location>
</feature>
<proteinExistence type="predicted"/>
<dbReference type="InterPro" id="IPR057296">
    <property type="entry name" value="UNK_Znf_5"/>
</dbReference>
<evidence type="ECO:0000313" key="8">
    <source>
        <dbReference type="EMBL" id="CAD7279539.1"/>
    </source>
</evidence>
<accession>A0A7R9GG82</accession>
<feature type="domain" description="C3H1-type" evidence="7">
    <location>
        <begin position="230"/>
        <end position="258"/>
    </location>
</feature>
<evidence type="ECO:0000256" key="2">
    <source>
        <dbReference type="ARBA" id="ARBA00022771"/>
    </source>
</evidence>
<dbReference type="SUPFAM" id="SSF90229">
    <property type="entry name" value="CCCH zinc finger"/>
    <property type="match status" value="1"/>
</dbReference>
<evidence type="ECO:0000256" key="4">
    <source>
        <dbReference type="PROSITE-ProRule" id="PRU00723"/>
    </source>
</evidence>